<dbReference type="EMBL" id="SOZI01000063">
    <property type="protein sequence ID" value="TNY20591.1"/>
    <property type="molecule type" value="Genomic_DNA"/>
</dbReference>
<protein>
    <recommendedName>
        <fullName evidence="7">Cytidine deaminase-like protein</fullName>
    </recommendedName>
</protein>
<evidence type="ECO:0000313" key="6">
    <source>
        <dbReference type="Proteomes" id="UP000311382"/>
    </source>
</evidence>
<name>A0A5C5FXZ2_9BASI</name>
<organism evidence="5 6">
    <name type="scientific">Rhodotorula diobovata</name>
    <dbReference type="NCBI Taxonomy" id="5288"/>
    <lineage>
        <taxon>Eukaryota</taxon>
        <taxon>Fungi</taxon>
        <taxon>Dikarya</taxon>
        <taxon>Basidiomycota</taxon>
        <taxon>Pucciniomycotina</taxon>
        <taxon>Microbotryomycetes</taxon>
        <taxon>Sporidiobolales</taxon>
        <taxon>Sporidiobolaceae</taxon>
        <taxon>Rhodotorula</taxon>
    </lineage>
</organism>
<evidence type="ECO:0000256" key="1">
    <source>
        <dbReference type="ARBA" id="ARBA00022694"/>
    </source>
</evidence>
<sequence>MARSRVSRRASCAATSSRGVATGAWLSRWASVCSLSHASLHGSSRKLLTLTCTHSGSLFNHSSSPNVTYSLDYSQYTISYRTAKSIKQGEELTIFYGHNVRFSGADDAAAEDNGLVEADAIDDGWGGLGGLDAPPPDPEAARLAQFKDLSPDELRQRDNEVIPPTDPSFHWKKVTELLDPEDAELSLMPCYAIDIPARLSSPVFQFVRKHSSRKFNELGHLKRVRPLLQSVLLFSVASAPPNLSDLLANSPIAKALEPGPPPKMYTVDVPAAAARTDKQASEWGSVWPVQVVHVREGAKATMRKKGWERAKLEWVERQARKVWERAEDAGRRGEVRPSLISSRHSRWSGRPTLTRPLVTAHDTRLSTGNVLSHAAANAIDAVAYLDMSGSRPPLTYFGPEAADPPYLLTGLSVFLSHEPCLLCAMSLLHSRIKALYYVKRAPGAGGAGSLYSVHEDGGLNHRFEVWEWTGPSDGGMGKGRGEELRLDP</sequence>
<feature type="domain" description="SET" evidence="3">
    <location>
        <begin position="4"/>
        <end position="97"/>
    </location>
</feature>
<gene>
    <name evidence="5" type="ORF">DMC30DRAFT_352104</name>
</gene>
<proteinExistence type="inferred from homology"/>
<dbReference type="GO" id="GO:0005634">
    <property type="term" value="C:nucleus"/>
    <property type="evidence" value="ECO:0007669"/>
    <property type="project" value="TreeGrafter"/>
</dbReference>
<dbReference type="PANTHER" id="PTHR11079:SF156">
    <property type="entry name" value="INACTIVE TRNA-SPECIFIC ADENOSINE DEAMINASE-LIKE PROTEIN 3-RELATED"/>
    <property type="match status" value="1"/>
</dbReference>
<dbReference type="PROSITE" id="PS50280">
    <property type="entry name" value="SET"/>
    <property type="match status" value="1"/>
</dbReference>
<dbReference type="SUPFAM" id="SSF82199">
    <property type="entry name" value="SET domain"/>
    <property type="match status" value="1"/>
</dbReference>
<reference evidence="5 6" key="1">
    <citation type="submission" date="2019-03" db="EMBL/GenBank/DDBJ databases">
        <title>Rhodosporidium diobovatum UCD-FST 08-225 genome sequencing, assembly, and annotation.</title>
        <authorList>
            <person name="Fakankun I.U."/>
            <person name="Fristensky B."/>
            <person name="Levin D.B."/>
        </authorList>
    </citation>
    <scope>NUCLEOTIDE SEQUENCE [LARGE SCALE GENOMIC DNA]</scope>
    <source>
        <strain evidence="5 6">UCD-FST 08-225</strain>
    </source>
</reference>
<dbReference type="GO" id="GO:0008033">
    <property type="term" value="P:tRNA processing"/>
    <property type="evidence" value="ECO:0007669"/>
    <property type="project" value="UniProtKB-KW"/>
</dbReference>
<dbReference type="InterPro" id="IPR001214">
    <property type="entry name" value="SET_dom"/>
</dbReference>
<comment type="caution">
    <text evidence="5">The sequence shown here is derived from an EMBL/GenBank/DDBJ whole genome shotgun (WGS) entry which is preliminary data.</text>
</comment>
<dbReference type="InterPro" id="IPR002125">
    <property type="entry name" value="CMP_dCMP_dom"/>
</dbReference>
<evidence type="ECO:0000256" key="2">
    <source>
        <dbReference type="ARBA" id="ARBA00038160"/>
    </source>
</evidence>
<dbReference type="InterPro" id="IPR046341">
    <property type="entry name" value="SET_dom_sf"/>
</dbReference>
<dbReference type="GO" id="GO:0005737">
    <property type="term" value="C:cytoplasm"/>
    <property type="evidence" value="ECO:0007669"/>
    <property type="project" value="TreeGrafter"/>
</dbReference>
<comment type="similarity">
    <text evidence="2">Belongs to the cytidine and deoxycytidylate deaminase family. ADAT3 subfamily.</text>
</comment>
<keyword evidence="1" id="KW-0819">tRNA processing</keyword>
<evidence type="ECO:0000313" key="5">
    <source>
        <dbReference type="EMBL" id="TNY20591.1"/>
    </source>
</evidence>
<feature type="domain" description="CMP/dCMP-type deaminase" evidence="4">
    <location>
        <begin position="317"/>
        <end position="466"/>
    </location>
</feature>
<dbReference type="Pfam" id="PF00856">
    <property type="entry name" value="SET"/>
    <property type="match status" value="1"/>
</dbReference>
<evidence type="ECO:0008006" key="7">
    <source>
        <dbReference type="Google" id="ProtNLM"/>
    </source>
</evidence>
<keyword evidence="6" id="KW-1185">Reference proteome</keyword>
<dbReference type="PANTHER" id="PTHR11079">
    <property type="entry name" value="CYTOSINE DEAMINASE FAMILY MEMBER"/>
    <property type="match status" value="1"/>
</dbReference>
<dbReference type="Gene3D" id="2.170.270.10">
    <property type="entry name" value="SET domain"/>
    <property type="match status" value="1"/>
</dbReference>
<dbReference type="AlphaFoldDB" id="A0A5C5FXZ2"/>
<dbReference type="Gene3D" id="3.40.140.10">
    <property type="entry name" value="Cytidine Deaminase, domain 2"/>
    <property type="match status" value="1"/>
</dbReference>
<accession>A0A5C5FXZ2</accession>
<dbReference type="Proteomes" id="UP000311382">
    <property type="component" value="Unassembled WGS sequence"/>
</dbReference>
<dbReference type="PROSITE" id="PS51747">
    <property type="entry name" value="CYT_DCMP_DEAMINASES_2"/>
    <property type="match status" value="1"/>
</dbReference>
<evidence type="ECO:0000259" key="4">
    <source>
        <dbReference type="PROSITE" id="PS51747"/>
    </source>
</evidence>
<dbReference type="GO" id="GO:0052717">
    <property type="term" value="F:tRNA-specific adenosine-34 deaminase activity"/>
    <property type="evidence" value="ECO:0007669"/>
    <property type="project" value="TreeGrafter"/>
</dbReference>
<dbReference type="OrthoDB" id="3180714at2759"/>
<dbReference type="SUPFAM" id="SSF53927">
    <property type="entry name" value="Cytidine deaminase-like"/>
    <property type="match status" value="1"/>
</dbReference>
<evidence type="ECO:0000259" key="3">
    <source>
        <dbReference type="PROSITE" id="PS50280"/>
    </source>
</evidence>
<dbReference type="STRING" id="5288.A0A5C5FXZ2"/>
<dbReference type="InterPro" id="IPR016193">
    <property type="entry name" value="Cytidine_deaminase-like"/>
</dbReference>